<keyword evidence="2" id="KW-1185">Reference proteome</keyword>
<organism evidence="1 2">
    <name type="scientific">Fusarium redolens</name>
    <dbReference type="NCBI Taxonomy" id="48865"/>
    <lineage>
        <taxon>Eukaryota</taxon>
        <taxon>Fungi</taxon>
        <taxon>Dikarya</taxon>
        <taxon>Ascomycota</taxon>
        <taxon>Pezizomycotina</taxon>
        <taxon>Sordariomycetes</taxon>
        <taxon>Hypocreomycetidae</taxon>
        <taxon>Hypocreales</taxon>
        <taxon>Nectriaceae</taxon>
        <taxon>Fusarium</taxon>
        <taxon>Fusarium redolens species complex</taxon>
    </lineage>
</organism>
<dbReference type="RefSeq" id="XP_046052577.1">
    <property type="nucleotide sequence ID" value="XM_046186123.1"/>
</dbReference>
<comment type="caution">
    <text evidence="1">The sequence shown here is derived from an EMBL/GenBank/DDBJ whole genome shotgun (WGS) entry which is preliminary data.</text>
</comment>
<evidence type="ECO:0000313" key="2">
    <source>
        <dbReference type="Proteomes" id="UP000720189"/>
    </source>
</evidence>
<dbReference type="AlphaFoldDB" id="A0A9P9KKP5"/>
<gene>
    <name evidence="1" type="ORF">BKA55DRAFT_467834</name>
</gene>
<dbReference type="Proteomes" id="UP000720189">
    <property type="component" value="Unassembled WGS sequence"/>
</dbReference>
<feature type="non-terminal residue" evidence="1">
    <location>
        <position position="422"/>
    </location>
</feature>
<evidence type="ECO:0000313" key="1">
    <source>
        <dbReference type="EMBL" id="KAH7260700.1"/>
    </source>
</evidence>
<accession>A0A9P9KKP5</accession>
<reference evidence="1" key="1">
    <citation type="journal article" date="2021" name="Nat. Commun.">
        <title>Genetic determinants of endophytism in the Arabidopsis root mycobiome.</title>
        <authorList>
            <person name="Mesny F."/>
            <person name="Miyauchi S."/>
            <person name="Thiergart T."/>
            <person name="Pickel B."/>
            <person name="Atanasova L."/>
            <person name="Karlsson M."/>
            <person name="Huettel B."/>
            <person name="Barry K.W."/>
            <person name="Haridas S."/>
            <person name="Chen C."/>
            <person name="Bauer D."/>
            <person name="Andreopoulos W."/>
            <person name="Pangilinan J."/>
            <person name="LaButti K."/>
            <person name="Riley R."/>
            <person name="Lipzen A."/>
            <person name="Clum A."/>
            <person name="Drula E."/>
            <person name="Henrissat B."/>
            <person name="Kohler A."/>
            <person name="Grigoriev I.V."/>
            <person name="Martin F.M."/>
            <person name="Hacquard S."/>
        </authorList>
    </citation>
    <scope>NUCLEOTIDE SEQUENCE</scope>
    <source>
        <strain evidence="1">MPI-CAGE-AT-0023</strain>
    </source>
</reference>
<feature type="non-terminal residue" evidence="1">
    <location>
        <position position="1"/>
    </location>
</feature>
<dbReference type="Gene3D" id="2.170.15.10">
    <property type="entry name" value="Proaerolysin, chain A, domain 3"/>
    <property type="match status" value="1"/>
</dbReference>
<name>A0A9P9KKP5_FUSRE</name>
<dbReference type="EMBL" id="JAGMUX010000004">
    <property type="protein sequence ID" value="KAH7260700.1"/>
    <property type="molecule type" value="Genomic_DNA"/>
</dbReference>
<dbReference type="GeneID" id="70216077"/>
<proteinExistence type="predicted"/>
<sequence length="422" mass="46376">PGGGGSEESNSPPIPADNCKNLPDFMVTPLTRVGRSAKGEDYCFAKWNKGVFIKEIEAVASSGSLRYIRVVYTDGTIQEAGKKVADDGKHRFGTVKWDPWRDYFNEFSMNDGGFNGGVGRIKLEMSNKCGGDTTCRLDAGGYWDKPPVMQRIPRGSSDQGMLLGIQLNAGDVIEYLTPMFSKARPEKVTLGEPSFEPTFEELNSKPFDERQLEVVRTSHVLYNRRANKPVEMGIDLYLQVEQGTKVNWQSQTGKEWGGELGGTIGGGFDWEVGLPEMVSGKINGKLDITGKWVIKNVKMDFDGGENSTITRTMSRVTVNTVVDPGEAALCQVVAIQSKANIQYHSMMTQHFSNGDSYSYPVQGVLRDSRVTEAISICEDVNEDNKEEAAAADFVIEQSGTYCNDGTRVGDTGMSDEELRKAC</sequence>
<dbReference type="OrthoDB" id="4989625at2759"/>
<protein>
    <submittedName>
        <fullName evidence="1">Uncharacterized protein</fullName>
    </submittedName>
</protein>